<accession>A0AAU6WII1</accession>
<name>A0AAU6WII1_9MICC</name>
<evidence type="ECO:0000313" key="4">
    <source>
        <dbReference type="Proteomes" id="UP001486888"/>
    </source>
</evidence>
<feature type="region of interest" description="Disordered" evidence="1">
    <location>
        <begin position="129"/>
        <end position="155"/>
    </location>
</feature>
<dbReference type="PANTHER" id="PTHR36113:SF6">
    <property type="entry name" value="FOSFOMYCIN RESISTANCE PROTEIN FOSX"/>
    <property type="match status" value="1"/>
</dbReference>
<reference evidence="3 4" key="1">
    <citation type="submission" date="2023-05" db="EMBL/GenBank/DDBJ databases">
        <title>Glutamicibacter sp. B1, complete genome.</title>
        <authorList>
            <person name="Long Y.H."/>
            <person name="Fang T."/>
            <person name="Li X.Y."/>
        </authorList>
    </citation>
    <scope>NUCLEOTIDE SEQUENCE [LARGE SCALE GENOMIC DNA]</scope>
    <source>
        <strain evidence="3 4">B1</strain>
    </source>
</reference>
<dbReference type="RefSeq" id="WP_345474359.1">
    <property type="nucleotide sequence ID" value="NZ_CP125942.1"/>
</dbReference>
<sequence>MLHHLEIWVDDLAASTASLGWLLCRIGYQIQSQWANGISYEFGDHYIVLESGPDLLHQRHERRSPGLNHVAFRLPNAEDVEAVVAESIQHGFTLMFADKHPYAGGPDHYAAYLEDDAGFEIELVAVDSSTPHEKQQGRVSGKLLPETHPTASSGN</sequence>
<dbReference type="InterPro" id="IPR051332">
    <property type="entry name" value="Fosfomycin_Res_Enzymes"/>
</dbReference>
<proteinExistence type="predicted"/>
<dbReference type="KEGG" id="gey:QMQ05_07655"/>
<dbReference type="SUPFAM" id="SSF54593">
    <property type="entry name" value="Glyoxalase/Bleomycin resistance protein/Dihydroxybiphenyl dioxygenase"/>
    <property type="match status" value="1"/>
</dbReference>
<keyword evidence="4" id="KW-1185">Reference proteome</keyword>
<evidence type="ECO:0000259" key="2">
    <source>
        <dbReference type="PROSITE" id="PS51819"/>
    </source>
</evidence>
<dbReference type="Pfam" id="PF13669">
    <property type="entry name" value="Glyoxalase_4"/>
    <property type="match status" value="1"/>
</dbReference>
<dbReference type="AlphaFoldDB" id="A0AAU6WII1"/>
<evidence type="ECO:0000313" key="3">
    <source>
        <dbReference type="EMBL" id="XAO47377.1"/>
    </source>
</evidence>
<dbReference type="Gene3D" id="3.10.180.10">
    <property type="entry name" value="2,3-Dihydroxybiphenyl 1,2-Dioxygenase, domain 1"/>
    <property type="match status" value="1"/>
</dbReference>
<dbReference type="Proteomes" id="UP001486888">
    <property type="component" value="Chromosome"/>
</dbReference>
<dbReference type="PROSITE" id="PS51819">
    <property type="entry name" value="VOC"/>
    <property type="match status" value="1"/>
</dbReference>
<protein>
    <submittedName>
        <fullName evidence="3">VOC family protein</fullName>
    </submittedName>
</protein>
<dbReference type="EMBL" id="CP125942">
    <property type="protein sequence ID" value="XAO47377.1"/>
    <property type="molecule type" value="Genomic_DNA"/>
</dbReference>
<dbReference type="PANTHER" id="PTHR36113">
    <property type="entry name" value="LYASE, PUTATIVE-RELATED-RELATED"/>
    <property type="match status" value="1"/>
</dbReference>
<dbReference type="InterPro" id="IPR029068">
    <property type="entry name" value="Glyas_Bleomycin-R_OHBP_Dase"/>
</dbReference>
<gene>
    <name evidence="3" type="ORF">QMQ05_07655</name>
</gene>
<dbReference type="InterPro" id="IPR037523">
    <property type="entry name" value="VOC_core"/>
</dbReference>
<evidence type="ECO:0000256" key="1">
    <source>
        <dbReference type="SAM" id="MobiDB-lite"/>
    </source>
</evidence>
<feature type="domain" description="VOC" evidence="2">
    <location>
        <begin position="1"/>
        <end position="126"/>
    </location>
</feature>
<organism evidence="3 4">
    <name type="scientific">Glutamicibacter ectropisis</name>
    <dbReference type="NCBI Taxonomy" id="3046593"/>
    <lineage>
        <taxon>Bacteria</taxon>
        <taxon>Bacillati</taxon>
        <taxon>Actinomycetota</taxon>
        <taxon>Actinomycetes</taxon>
        <taxon>Micrococcales</taxon>
        <taxon>Micrococcaceae</taxon>
        <taxon>Glutamicibacter</taxon>
    </lineage>
</organism>